<sequence>MNSYGEATGSAALQGLMTGVWVAAGELSPAKRRLARVGTVATAAGAYAIRERVFPAPALPGADDSDTEEEPVSPEVISKAKLIGIGAGVAVSVAVMVAGHRLEKRWLAALIRDGHAHPYRALAVRMGLISFGVALAPDLIRAREARRSR</sequence>
<dbReference type="RefSeq" id="WP_143162835.1">
    <property type="nucleotide sequence ID" value="NZ_RJKL01000001.1"/>
</dbReference>
<gene>
    <name evidence="1" type="ORF">EDD30_4906</name>
</gene>
<accession>A0A3N1GP37</accession>
<proteinExistence type="predicted"/>
<organism evidence="1 2">
    <name type="scientific">Couchioplanes caeruleus</name>
    <dbReference type="NCBI Taxonomy" id="56438"/>
    <lineage>
        <taxon>Bacteria</taxon>
        <taxon>Bacillati</taxon>
        <taxon>Actinomycetota</taxon>
        <taxon>Actinomycetes</taxon>
        <taxon>Micromonosporales</taxon>
        <taxon>Micromonosporaceae</taxon>
        <taxon>Couchioplanes</taxon>
    </lineage>
</organism>
<dbReference type="OrthoDB" id="3296992at2"/>
<name>A0A3N1GP37_9ACTN</name>
<evidence type="ECO:0000313" key="1">
    <source>
        <dbReference type="EMBL" id="ROP31978.1"/>
    </source>
</evidence>
<evidence type="ECO:0000313" key="2">
    <source>
        <dbReference type="Proteomes" id="UP000271683"/>
    </source>
</evidence>
<comment type="caution">
    <text evidence="1">The sequence shown here is derived from an EMBL/GenBank/DDBJ whole genome shotgun (WGS) entry which is preliminary data.</text>
</comment>
<protein>
    <submittedName>
        <fullName evidence="1">Uncharacterized protein</fullName>
    </submittedName>
</protein>
<dbReference type="AlphaFoldDB" id="A0A3N1GP37"/>
<reference evidence="1 2" key="1">
    <citation type="submission" date="2018-11" db="EMBL/GenBank/DDBJ databases">
        <title>Sequencing the genomes of 1000 actinobacteria strains.</title>
        <authorList>
            <person name="Klenk H.-P."/>
        </authorList>
    </citation>
    <scope>NUCLEOTIDE SEQUENCE [LARGE SCALE GENOMIC DNA]</scope>
    <source>
        <strain evidence="1 2">DSM 43634</strain>
    </source>
</reference>
<dbReference type="EMBL" id="RJKL01000001">
    <property type="protein sequence ID" value="ROP31978.1"/>
    <property type="molecule type" value="Genomic_DNA"/>
</dbReference>
<dbReference type="Proteomes" id="UP000271683">
    <property type="component" value="Unassembled WGS sequence"/>
</dbReference>